<dbReference type="Proteomes" id="UP000694050">
    <property type="component" value="Unassembled WGS sequence"/>
</dbReference>
<protein>
    <submittedName>
        <fullName evidence="4">Uncharacterized protein</fullName>
    </submittedName>
</protein>
<feature type="coiled-coil region" evidence="1">
    <location>
        <begin position="512"/>
        <end position="546"/>
    </location>
</feature>
<evidence type="ECO:0000256" key="2">
    <source>
        <dbReference type="SAM" id="MobiDB-lite"/>
    </source>
</evidence>
<dbReference type="EMBL" id="JAELUQ010000001">
    <property type="protein sequence ID" value="KAG7420721.1"/>
    <property type="molecule type" value="Genomic_DNA"/>
</dbReference>
<evidence type="ECO:0000256" key="1">
    <source>
        <dbReference type="SAM" id="Coils"/>
    </source>
</evidence>
<feature type="compositionally biased region" description="Basic and acidic residues" evidence="2">
    <location>
        <begin position="1511"/>
        <end position="1526"/>
    </location>
</feature>
<name>A0A8J5P4I6_FUSOX</name>
<comment type="caution">
    <text evidence="4">The sequence shown here is derived from an EMBL/GenBank/DDBJ whole genome shotgun (WGS) entry which is preliminary data.</text>
</comment>
<evidence type="ECO:0000313" key="5">
    <source>
        <dbReference type="Proteomes" id="UP000694050"/>
    </source>
</evidence>
<feature type="compositionally biased region" description="Polar residues" evidence="2">
    <location>
        <begin position="1528"/>
        <end position="1537"/>
    </location>
</feature>
<feature type="transmembrane region" description="Helical" evidence="3">
    <location>
        <begin position="545"/>
        <end position="564"/>
    </location>
</feature>
<gene>
    <name evidence="4" type="ORF">Forpe1208_v001787</name>
</gene>
<evidence type="ECO:0000256" key="3">
    <source>
        <dbReference type="SAM" id="Phobius"/>
    </source>
</evidence>
<sequence>MRTIIDIIHATDRVSQRVTDTQNAYDDGPQLSPKQQAESIIAKNRVLDILSRSIKDVSSALKPVHVDSVSVDDEPGAVAMDVQADANQPPGDVLREGMSGKGSGLGKQVPSLQKMAEDTGPIIDTFKMVLDKPYLKNYNAMLNSVPVIGLKGDNVMYSEIKSGGVRGIETVWSVFSRIPDGVNINAAKAVHFFPYKGDFCMSVGTTVYRKKHRDDRDPEIKSAIDNWPRLYLDSWEKVGDNCLPTANALSVLPFARLTGKDIRFHLVVLADDGRLLELNGDLSGGNNTYTELKNATDEKKTAARNLKIKQAAFWNGNIVALDNSNNTWNLDVDFDAHTFTAADQMPVDPLLELTATDIGPVGVKSDGWIYRRRLETVNDPSDKPDKKIGWEKWIQQNGVTNLGVASPGVMLNLEALTRSLRDRYISTQTSIYPVVNKIQSFTINHELFLKKQLEAATEYQNNEDSATKQKIAIREAKKMVTQTKIWATIMRNQTGHGKTAVNLMGEELSSVRSQLDQQLVVLKDKLVSLEAQIKALKEAKSKMDAAFWGSIGVMLLGIGLAILGAATGVGVVALGIVGGALFVGGLVAACYFGTQSSKLAGQISDLESESRGVNEAISQVKEVAGKFGNLENMYGNLNGFWGRMFNAAQNLKDMNQVTALQIGEGILEDTTSIEASLDVVRKIKNGCATYLAILNRYGIRLAAEDSDDEDDETADIDIMSAADLTIDPTFKTVQIFNEQVERANQALENGKFDEHHKHLETASLIDICTVQMGVAPEAISQVLNTASGQENAEAADLFGDLANIARFTPLGMAVGFAEQAFSRDIDANIKDSEGPNEEAADLFGDLANLTRSNPIAGLVDNVFARDIDIGNGAPQNPEESAGFFRLISSFAKVNPIGRVVGTIGSAALGTVTRDMSSIEQAATDKANDTEAADLFGDLANFAHYTPFGITIGLAEQVFSRDVELESVAAQREQPEAADIFGLIADFARFTPLGAVANVAGILSQSSASPVWFAQQGLGASLALLATNAPFSSSHPSSGILNGILAGARGNIIQMLENTLGLTASSQKWLKLIPDVPTTDEDIRKCSEFQGQALLLCKQALEQSRLANNAFVDFNHRARDEQQRLNQEIAQLKDRIGSVHARGQDEIKRAQRPQVLDFITLGLGRVVAMSEARQIEARMRQEIGQLEEEIGFRVQELQSGGQFMGNSNTWVELCEQTSGNLGSIYNNLTAVKYGIKVDAQAYKELAETQWSQIRNQAEEVKALLQPRQGIMDMIAMDLDSVVADSAADIVSDVALVQIASPAGPLLSQLRVQVENSKIVWDNLGKLQRMTYTEDIVGYFDAVSQRKVTLKDVISSIQNAYIQTASLHYETIEHISSLALLQNTRADNFAKGKISPHVFIKGTLTSISMASKQAARVKSLMLGASPEIVAKLQLVKSSISDMEKAIADANLDLARRDKAYRDKVTGIIVEGCLTGFATGGLVAAAAFAAYSGVAIASIPALITAGHIVFGSGDAKEEDEKPSVEDKTKTKTNGANGHSKTQPEDTEDTSSEVDGEVAADKKEVGKDIPVQKRVEAAQDTWTALSGIMRSAKDAASATQLGKALFNKMSLADIGMLVQLVKTAIVVMERTAQAVERLSRPLEDLLTGVYGVADILADMDAQCRHYQIPAGGVPVNFGRREAEVIQAKWNEVSEACEVWLDVFNTQRISPITYSIF</sequence>
<keyword evidence="3" id="KW-0812">Transmembrane</keyword>
<proteinExistence type="predicted"/>
<organism evidence="4 5">
    <name type="scientific">Fusarium oxysporum f. sp. rapae</name>
    <dbReference type="NCBI Taxonomy" id="485398"/>
    <lineage>
        <taxon>Eukaryota</taxon>
        <taxon>Fungi</taxon>
        <taxon>Dikarya</taxon>
        <taxon>Ascomycota</taxon>
        <taxon>Pezizomycotina</taxon>
        <taxon>Sordariomycetes</taxon>
        <taxon>Hypocreomycetidae</taxon>
        <taxon>Hypocreales</taxon>
        <taxon>Nectriaceae</taxon>
        <taxon>Fusarium</taxon>
        <taxon>Fusarium oxysporum species complex</taxon>
    </lineage>
</organism>
<feature type="transmembrane region" description="Helical" evidence="3">
    <location>
        <begin position="571"/>
        <end position="594"/>
    </location>
</feature>
<keyword evidence="3" id="KW-1133">Transmembrane helix</keyword>
<keyword evidence="1" id="KW-0175">Coiled coil</keyword>
<evidence type="ECO:0000313" key="4">
    <source>
        <dbReference type="EMBL" id="KAG7420721.1"/>
    </source>
</evidence>
<feature type="compositionally biased region" description="Acidic residues" evidence="2">
    <location>
        <begin position="1541"/>
        <end position="1554"/>
    </location>
</feature>
<keyword evidence="3" id="KW-0472">Membrane</keyword>
<reference evidence="4" key="1">
    <citation type="submission" date="2021-04" db="EMBL/GenBank/DDBJ databases">
        <title>First draft genome resource for Brassicaceae pathogens Fusarium oxysporum f. sp. raphani and Fusarium oxysporum f. sp. rapae.</title>
        <authorList>
            <person name="Asai S."/>
        </authorList>
    </citation>
    <scope>NUCLEOTIDE SEQUENCE</scope>
    <source>
        <strain evidence="4">Tf1208</strain>
    </source>
</reference>
<feature type="region of interest" description="Disordered" evidence="2">
    <location>
        <begin position="1510"/>
        <end position="1561"/>
    </location>
</feature>
<accession>A0A8J5P4I6</accession>
<feature type="coiled-coil region" evidence="1">
    <location>
        <begin position="1114"/>
        <end position="1141"/>
    </location>
</feature>